<dbReference type="VEuPathDB" id="VectorBase:HLOH_040360"/>
<accession>A0A9J6GAT7</accession>
<gene>
    <name evidence="1" type="ORF">HPB48_011103</name>
</gene>
<name>A0A9J6GAT7_HAELO</name>
<reference evidence="1 2" key="1">
    <citation type="journal article" date="2020" name="Cell">
        <title>Large-Scale Comparative Analyses of Tick Genomes Elucidate Their Genetic Diversity and Vector Capacities.</title>
        <authorList>
            <consortium name="Tick Genome and Microbiome Consortium (TIGMIC)"/>
            <person name="Jia N."/>
            <person name="Wang J."/>
            <person name="Shi W."/>
            <person name="Du L."/>
            <person name="Sun Y."/>
            <person name="Zhan W."/>
            <person name="Jiang J.F."/>
            <person name="Wang Q."/>
            <person name="Zhang B."/>
            <person name="Ji P."/>
            <person name="Bell-Sakyi L."/>
            <person name="Cui X.M."/>
            <person name="Yuan T.T."/>
            <person name="Jiang B.G."/>
            <person name="Yang W.F."/>
            <person name="Lam T.T."/>
            <person name="Chang Q.C."/>
            <person name="Ding S.J."/>
            <person name="Wang X.J."/>
            <person name="Zhu J.G."/>
            <person name="Ruan X.D."/>
            <person name="Zhao L."/>
            <person name="Wei J.T."/>
            <person name="Ye R.Z."/>
            <person name="Que T.C."/>
            <person name="Du C.H."/>
            <person name="Zhou Y.H."/>
            <person name="Cheng J.X."/>
            <person name="Dai P.F."/>
            <person name="Guo W.B."/>
            <person name="Han X.H."/>
            <person name="Huang E.J."/>
            <person name="Li L.F."/>
            <person name="Wei W."/>
            <person name="Gao Y.C."/>
            <person name="Liu J.Z."/>
            <person name="Shao H.Z."/>
            <person name="Wang X."/>
            <person name="Wang C.C."/>
            <person name="Yang T.C."/>
            <person name="Huo Q.B."/>
            <person name="Li W."/>
            <person name="Chen H.Y."/>
            <person name="Chen S.E."/>
            <person name="Zhou L.G."/>
            <person name="Ni X.B."/>
            <person name="Tian J.H."/>
            <person name="Sheng Y."/>
            <person name="Liu T."/>
            <person name="Pan Y.S."/>
            <person name="Xia L.Y."/>
            <person name="Li J."/>
            <person name="Zhao F."/>
            <person name="Cao W.C."/>
        </authorList>
    </citation>
    <scope>NUCLEOTIDE SEQUENCE [LARGE SCALE GENOMIC DNA]</scope>
    <source>
        <strain evidence="1">HaeL-2018</strain>
    </source>
</reference>
<proteinExistence type="predicted"/>
<dbReference type="Proteomes" id="UP000821853">
    <property type="component" value="Chromosome 4"/>
</dbReference>
<dbReference type="EMBL" id="JABSTR010000006">
    <property type="protein sequence ID" value="KAH9372493.1"/>
    <property type="molecule type" value="Genomic_DNA"/>
</dbReference>
<dbReference type="AlphaFoldDB" id="A0A9J6GAT7"/>
<organism evidence="1 2">
    <name type="scientific">Haemaphysalis longicornis</name>
    <name type="common">Bush tick</name>
    <dbReference type="NCBI Taxonomy" id="44386"/>
    <lineage>
        <taxon>Eukaryota</taxon>
        <taxon>Metazoa</taxon>
        <taxon>Ecdysozoa</taxon>
        <taxon>Arthropoda</taxon>
        <taxon>Chelicerata</taxon>
        <taxon>Arachnida</taxon>
        <taxon>Acari</taxon>
        <taxon>Parasitiformes</taxon>
        <taxon>Ixodida</taxon>
        <taxon>Ixodoidea</taxon>
        <taxon>Ixodidae</taxon>
        <taxon>Haemaphysalinae</taxon>
        <taxon>Haemaphysalis</taxon>
    </lineage>
</organism>
<evidence type="ECO:0000313" key="2">
    <source>
        <dbReference type="Proteomes" id="UP000821853"/>
    </source>
</evidence>
<protein>
    <submittedName>
        <fullName evidence="1">Uncharacterized protein</fullName>
    </submittedName>
</protein>
<comment type="caution">
    <text evidence="1">The sequence shown here is derived from an EMBL/GenBank/DDBJ whole genome shotgun (WGS) entry which is preliminary data.</text>
</comment>
<keyword evidence="2" id="KW-1185">Reference proteome</keyword>
<sequence>MHPLYHKGRRNARVKALKKAYGNDSGTRYVDAAKYSRANHVAHTITMTNSKRKELSSETIPTEIIDSAEKAAIVLATTSITESQALIIVITDSQTACRNFQKALISTVAPEPTAEKPTLRN</sequence>
<evidence type="ECO:0000313" key="1">
    <source>
        <dbReference type="EMBL" id="KAH9372493.1"/>
    </source>
</evidence>